<dbReference type="SUPFAM" id="SSF47616">
    <property type="entry name" value="GST C-terminal domain-like"/>
    <property type="match status" value="1"/>
</dbReference>
<reference evidence="1" key="1">
    <citation type="journal article" date="2014" name="Front. Microbiol.">
        <title>High frequency of phylogenetically diverse reductive dehalogenase-homologous genes in deep subseafloor sedimentary metagenomes.</title>
        <authorList>
            <person name="Kawai M."/>
            <person name="Futagami T."/>
            <person name="Toyoda A."/>
            <person name="Takaki Y."/>
            <person name="Nishi S."/>
            <person name="Hori S."/>
            <person name="Arai W."/>
            <person name="Tsubouchi T."/>
            <person name="Morono Y."/>
            <person name="Uchiyama I."/>
            <person name="Ito T."/>
            <person name="Fujiyama A."/>
            <person name="Inagaki F."/>
            <person name="Takami H."/>
        </authorList>
    </citation>
    <scope>NUCLEOTIDE SEQUENCE</scope>
    <source>
        <strain evidence="1">Expedition CK06-06</strain>
    </source>
</reference>
<name>X1KLW3_9ZZZZ</name>
<evidence type="ECO:0000313" key="1">
    <source>
        <dbReference type="EMBL" id="GAH91129.1"/>
    </source>
</evidence>
<protein>
    <recommendedName>
        <fullName evidence="2">GST C-terminal domain-containing protein</fullName>
    </recommendedName>
</protein>
<dbReference type="Gene3D" id="1.20.1050.10">
    <property type="match status" value="1"/>
</dbReference>
<comment type="caution">
    <text evidence="1">The sequence shown here is derived from an EMBL/GenBank/DDBJ whole genome shotgun (WGS) entry which is preliminary data.</text>
</comment>
<gene>
    <name evidence="1" type="ORF">S03H2_71463</name>
</gene>
<sequence>FMLGDRLSLADIPIGTHLYRYLNLDLPRPNLPNVERWYERLQSRSAYREHVCVPFDELYGRLDF</sequence>
<organism evidence="1">
    <name type="scientific">marine sediment metagenome</name>
    <dbReference type="NCBI Taxonomy" id="412755"/>
    <lineage>
        <taxon>unclassified sequences</taxon>
        <taxon>metagenomes</taxon>
        <taxon>ecological metagenomes</taxon>
    </lineage>
</organism>
<evidence type="ECO:0008006" key="2">
    <source>
        <dbReference type="Google" id="ProtNLM"/>
    </source>
</evidence>
<dbReference type="InterPro" id="IPR036282">
    <property type="entry name" value="Glutathione-S-Trfase_C_sf"/>
</dbReference>
<proteinExistence type="predicted"/>
<dbReference type="EMBL" id="BARU01047837">
    <property type="protein sequence ID" value="GAH91129.1"/>
    <property type="molecule type" value="Genomic_DNA"/>
</dbReference>
<feature type="non-terminal residue" evidence="1">
    <location>
        <position position="1"/>
    </location>
</feature>
<accession>X1KLW3</accession>
<dbReference type="AlphaFoldDB" id="X1KLW3"/>